<evidence type="ECO:0000313" key="3">
    <source>
        <dbReference type="Proteomes" id="UP000756387"/>
    </source>
</evidence>
<reference evidence="2 3" key="1">
    <citation type="submission" date="2020-10" db="EMBL/GenBank/DDBJ databases">
        <title>Nocardioides sp. isolated from sludge.</title>
        <authorList>
            <person name="Zhang X."/>
        </authorList>
    </citation>
    <scope>NUCLEOTIDE SEQUENCE [LARGE SCALE GENOMIC DNA]</scope>
    <source>
        <strain evidence="2 3">Y6</strain>
    </source>
</reference>
<organism evidence="2 3">
    <name type="scientific">Nocardioides malaquae</name>
    <dbReference type="NCBI Taxonomy" id="2773426"/>
    <lineage>
        <taxon>Bacteria</taxon>
        <taxon>Bacillati</taxon>
        <taxon>Actinomycetota</taxon>
        <taxon>Actinomycetes</taxon>
        <taxon>Propionibacteriales</taxon>
        <taxon>Nocardioidaceae</taxon>
        <taxon>Nocardioides</taxon>
    </lineage>
</organism>
<dbReference type="Proteomes" id="UP000756387">
    <property type="component" value="Unassembled WGS sequence"/>
</dbReference>
<feature type="transmembrane region" description="Helical" evidence="1">
    <location>
        <begin position="31"/>
        <end position="51"/>
    </location>
</feature>
<sequence>MQGFPILSVMLAVPAVAAIACLFLNAQGARMLALVATLVDFVLGIVLWMNFDIGGAQWQYVEHAPG</sequence>
<keyword evidence="1" id="KW-1133">Transmembrane helix</keyword>
<proteinExistence type="predicted"/>
<gene>
    <name evidence="2" type="ORF">IEQ44_16415</name>
</gene>
<feature type="transmembrane region" description="Helical" evidence="1">
    <location>
        <begin position="6"/>
        <end position="24"/>
    </location>
</feature>
<keyword evidence="1" id="KW-0472">Membrane</keyword>
<dbReference type="EMBL" id="JADCSA010001012">
    <property type="protein sequence ID" value="MBE7326214.1"/>
    <property type="molecule type" value="Genomic_DNA"/>
</dbReference>
<protein>
    <submittedName>
        <fullName evidence="2">NADH-quinone oxidoreductase subunit M</fullName>
    </submittedName>
</protein>
<evidence type="ECO:0000256" key="1">
    <source>
        <dbReference type="SAM" id="Phobius"/>
    </source>
</evidence>
<feature type="non-terminal residue" evidence="2">
    <location>
        <position position="66"/>
    </location>
</feature>
<name>A0ABR9RXB9_9ACTN</name>
<comment type="caution">
    <text evidence="2">The sequence shown here is derived from an EMBL/GenBank/DDBJ whole genome shotgun (WGS) entry which is preliminary data.</text>
</comment>
<evidence type="ECO:0000313" key="2">
    <source>
        <dbReference type="EMBL" id="MBE7326214.1"/>
    </source>
</evidence>
<keyword evidence="1" id="KW-0812">Transmembrane</keyword>
<accession>A0ABR9RXB9</accession>
<keyword evidence="3" id="KW-1185">Reference proteome</keyword>